<evidence type="ECO:0000313" key="6">
    <source>
        <dbReference type="Proteomes" id="UP001648503"/>
    </source>
</evidence>
<dbReference type="PANTHER" id="PTHR10218:SF302">
    <property type="entry name" value="GUANINE NUCLEOTIDE-BINDING PROTEIN ALPHA-5 SUBUNIT"/>
    <property type="match status" value="1"/>
</dbReference>
<gene>
    <name evidence="5" type="ORF">BASA50_002784</name>
</gene>
<dbReference type="Gene3D" id="1.10.400.10">
    <property type="entry name" value="GI Alpha 1, domain 2-like"/>
    <property type="match status" value="1"/>
</dbReference>
<proteinExistence type="predicted"/>
<dbReference type="Pfam" id="PF00503">
    <property type="entry name" value="G-alpha"/>
    <property type="match status" value="1"/>
</dbReference>
<keyword evidence="3" id="KW-0342">GTP-binding</keyword>
<dbReference type="SUPFAM" id="SSF52540">
    <property type="entry name" value="P-loop containing nucleoside triphosphate hydrolases"/>
    <property type="match status" value="1"/>
</dbReference>
<evidence type="ECO:0000313" key="5">
    <source>
        <dbReference type="EMBL" id="KAH6599759.1"/>
    </source>
</evidence>
<dbReference type="PANTHER" id="PTHR10218">
    <property type="entry name" value="GTP-BINDING PROTEIN ALPHA SUBUNIT"/>
    <property type="match status" value="1"/>
</dbReference>
<name>A0ABQ8FKI4_9FUNG</name>
<sequence>MSCDEKKQAKEIESRLRKDQDQYNCKMKQPRLLLLGSGDSGKTTFLKQIKVLHGGGFTDKERRSYIDQISNNLFDSMGEFLRAVIEYELELSPNAQTSSQILSTFFRISKVSGEITINYPKLTKGIATHMDTVWKDPYIQTLFNNTAHYKLCVQDTADYFFNRIFDIAEDDYLPSENDIIFSRSNTTNISETTILIEKVAYHFYDVGGQQQYRKQWIPYFDNVNTIVFVASLASFDQFLIEDSTINRMHDALDLYDQICNHVLLKHIPITLLLNKKDLFEKKFPTSNIQQFFPDYNGRRETDVKKAITYFQKKFLSQNTCPDKTVLCHITCCTNTTTMRTLIETVLQRMVTSQLKKSGLIV</sequence>
<organism evidence="5 6">
    <name type="scientific">Batrachochytrium salamandrivorans</name>
    <dbReference type="NCBI Taxonomy" id="1357716"/>
    <lineage>
        <taxon>Eukaryota</taxon>
        <taxon>Fungi</taxon>
        <taxon>Fungi incertae sedis</taxon>
        <taxon>Chytridiomycota</taxon>
        <taxon>Chytridiomycota incertae sedis</taxon>
        <taxon>Chytridiomycetes</taxon>
        <taxon>Rhizophydiales</taxon>
        <taxon>Rhizophydiales incertae sedis</taxon>
        <taxon>Batrachochytrium</taxon>
    </lineage>
</organism>
<dbReference type="SMART" id="SM00275">
    <property type="entry name" value="G_alpha"/>
    <property type="match status" value="1"/>
</dbReference>
<accession>A0ABQ8FKI4</accession>
<dbReference type="PROSITE" id="PS51882">
    <property type="entry name" value="G_ALPHA"/>
    <property type="match status" value="1"/>
</dbReference>
<reference evidence="5 6" key="1">
    <citation type="submission" date="2021-02" db="EMBL/GenBank/DDBJ databases">
        <title>Variation within the Batrachochytrium salamandrivorans European outbreak.</title>
        <authorList>
            <person name="Kelly M."/>
            <person name="Pasmans F."/>
            <person name="Shea T.P."/>
            <person name="Munoz J.F."/>
            <person name="Carranza S."/>
            <person name="Cuomo C.A."/>
            <person name="Martel A."/>
        </authorList>
    </citation>
    <scope>NUCLEOTIDE SEQUENCE [LARGE SCALE GENOMIC DNA]</scope>
    <source>
        <strain evidence="5 6">AMFP18/2</strain>
    </source>
</reference>
<keyword evidence="6" id="KW-1185">Reference proteome</keyword>
<evidence type="ECO:0000256" key="2">
    <source>
        <dbReference type="ARBA" id="ARBA00022741"/>
    </source>
</evidence>
<evidence type="ECO:0000256" key="4">
    <source>
        <dbReference type="ARBA" id="ARBA00023224"/>
    </source>
</evidence>
<keyword evidence="2" id="KW-0547">Nucleotide-binding</keyword>
<comment type="caution">
    <text evidence="5">The sequence shown here is derived from an EMBL/GenBank/DDBJ whole genome shotgun (WGS) entry which is preliminary data.</text>
</comment>
<dbReference type="Proteomes" id="UP001648503">
    <property type="component" value="Unassembled WGS sequence"/>
</dbReference>
<keyword evidence="1" id="KW-0479">Metal-binding</keyword>
<evidence type="ECO:0000256" key="3">
    <source>
        <dbReference type="ARBA" id="ARBA00023134"/>
    </source>
</evidence>
<dbReference type="InterPro" id="IPR027417">
    <property type="entry name" value="P-loop_NTPase"/>
</dbReference>
<evidence type="ECO:0000256" key="1">
    <source>
        <dbReference type="ARBA" id="ARBA00022723"/>
    </source>
</evidence>
<dbReference type="PRINTS" id="PR00318">
    <property type="entry name" value="GPROTEINA"/>
</dbReference>
<protein>
    <submittedName>
        <fullName evidence="5">Uncharacterized protein</fullName>
    </submittedName>
</protein>
<dbReference type="SUPFAM" id="SSF47895">
    <property type="entry name" value="Transducin (alpha subunit), insertion domain"/>
    <property type="match status" value="1"/>
</dbReference>
<dbReference type="InterPro" id="IPR001019">
    <property type="entry name" value="Gprotein_alpha_su"/>
</dbReference>
<keyword evidence="4" id="KW-0807">Transducer</keyword>
<dbReference type="InterPro" id="IPR011025">
    <property type="entry name" value="GproteinA_insert"/>
</dbReference>
<dbReference type="CDD" id="cd00066">
    <property type="entry name" value="G-alpha"/>
    <property type="match status" value="1"/>
</dbReference>
<dbReference type="EMBL" id="JAFCIX010000060">
    <property type="protein sequence ID" value="KAH6599759.1"/>
    <property type="molecule type" value="Genomic_DNA"/>
</dbReference>
<dbReference type="Gene3D" id="3.40.50.300">
    <property type="entry name" value="P-loop containing nucleotide triphosphate hydrolases"/>
    <property type="match status" value="1"/>
</dbReference>